<accession>A0ABQ4H1R9</accession>
<sequence length="48" mass="4866">MVSQTARQGIGPKGFASVAHKLVVPGSGVAAARQFVASVPPHCPERPA</sequence>
<organism evidence="1 2">
    <name type="scientific">Microbispora siamensis</name>
    <dbReference type="NCBI Taxonomy" id="564413"/>
    <lineage>
        <taxon>Bacteria</taxon>
        <taxon>Bacillati</taxon>
        <taxon>Actinomycetota</taxon>
        <taxon>Actinomycetes</taxon>
        <taxon>Streptosporangiales</taxon>
        <taxon>Streptosporangiaceae</taxon>
        <taxon>Microbispora</taxon>
    </lineage>
</organism>
<keyword evidence="2" id="KW-1185">Reference proteome</keyword>
<comment type="caution">
    <text evidence="1">The sequence shown here is derived from an EMBL/GenBank/DDBJ whole genome shotgun (WGS) entry which is preliminary data.</text>
</comment>
<dbReference type="RefSeq" id="WP_204053289.1">
    <property type="nucleotide sequence ID" value="NZ_BOOF01000087.1"/>
</dbReference>
<name>A0ABQ4H1R9_9ACTN</name>
<protein>
    <recommendedName>
        <fullName evidence="3">IS110 family transposase</fullName>
    </recommendedName>
</protein>
<dbReference type="Proteomes" id="UP000660454">
    <property type="component" value="Unassembled WGS sequence"/>
</dbReference>
<gene>
    <name evidence="1" type="ORF">Msi02_84430</name>
</gene>
<reference evidence="1 2" key="1">
    <citation type="submission" date="2021-01" db="EMBL/GenBank/DDBJ databases">
        <title>Whole genome shotgun sequence of Microbispora siamensis NBRC 104113.</title>
        <authorList>
            <person name="Komaki H."/>
            <person name="Tamura T."/>
        </authorList>
    </citation>
    <scope>NUCLEOTIDE SEQUENCE [LARGE SCALE GENOMIC DNA]</scope>
    <source>
        <strain evidence="1 2">NBRC 104113</strain>
    </source>
</reference>
<dbReference type="EMBL" id="BOOF01000087">
    <property type="protein sequence ID" value="GIH67626.1"/>
    <property type="molecule type" value="Genomic_DNA"/>
</dbReference>
<proteinExistence type="predicted"/>
<evidence type="ECO:0000313" key="2">
    <source>
        <dbReference type="Proteomes" id="UP000660454"/>
    </source>
</evidence>
<evidence type="ECO:0008006" key="3">
    <source>
        <dbReference type="Google" id="ProtNLM"/>
    </source>
</evidence>
<evidence type="ECO:0000313" key="1">
    <source>
        <dbReference type="EMBL" id="GIH67626.1"/>
    </source>
</evidence>